<dbReference type="EMBL" id="LCWF01000131">
    <property type="protein sequence ID" value="KKY18125.1"/>
    <property type="molecule type" value="Genomic_DNA"/>
</dbReference>
<organism evidence="2 3">
    <name type="scientific">Phaeomoniella chlamydospora</name>
    <name type="common">Phaeoacremonium chlamydosporum</name>
    <dbReference type="NCBI Taxonomy" id="158046"/>
    <lineage>
        <taxon>Eukaryota</taxon>
        <taxon>Fungi</taxon>
        <taxon>Dikarya</taxon>
        <taxon>Ascomycota</taxon>
        <taxon>Pezizomycotina</taxon>
        <taxon>Eurotiomycetes</taxon>
        <taxon>Chaetothyriomycetidae</taxon>
        <taxon>Phaeomoniellales</taxon>
        <taxon>Phaeomoniellaceae</taxon>
        <taxon>Phaeomoniella</taxon>
    </lineage>
</organism>
<dbReference type="AlphaFoldDB" id="A0A0G2GMN3"/>
<keyword evidence="3" id="KW-1185">Reference proteome</keyword>
<evidence type="ECO:0000313" key="2">
    <source>
        <dbReference type="EMBL" id="KKY18125.1"/>
    </source>
</evidence>
<keyword evidence="1" id="KW-0732">Signal</keyword>
<reference evidence="2 3" key="1">
    <citation type="submission" date="2015-05" db="EMBL/GenBank/DDBJ databases">
        <title>Distinctive expansion of gene families associated with plant cell wall degradation and secondary metabolism in the genomes of grapevine trunk pathogens.</title>
        <authorList>
            <person name="Lawrence D.P."/>
            <person name="Travadon R."/>
            <person name="Rolshausen P.E."/>
            <person name="Baumgartner K."/>
        </authorList>
    </citation>
    <scope>NUCLEOTIDE SEQUENCE [LARGE SCALE GENOMIC DNA]</scope>
    <source>
        <strain evidence="2">UCRPC4</strain>
    </source>
</reference>
<accession>A0A0G2GMN3</accession>
<evidence type="ECO:0000313" key="3">
    <source>
        <dbReference type="Proteomes" id="UP000053317"/>
    </source>
</evidence>
<feature type="chain" id="PRO_5002544951" evidence="1">
    <location>
        <begin position="26"/>
        <end position="437"/>
    </location>
</feature>
<protein>
    <submittedName>
        <fullName evidence="2">Uncharacterized protein</fullName>
    </submittedName>
</protein>
<sequence length="437" mass="45543">MAITTLENVVLTFWLIHSICYTTAATEDRGLGVWTISGFRAFTATAGVDGVSSISFAFPNSTTSTTPCTRKLTNGSGRSVADVENFYPCEDSSVSYKWGGGWLAITTVSSHDGLMSTKFGNVTLPQQCYMTPEDEPMPAGYTCESPTPDLSVPLLQTTMVANTPSMSDALQTRIAQALAQITTLNASVYSNSMDERSDFDASGFMKAGLKKRQLASPASPGSFTITNFISHNFNPIAHATSDISFDMSVLGLTTHCSASRALGQGSAATGGSHPCDFSDASFEWTDPLSIRTSLTLPGINGRPSTTYSADISLTGICIDEASNGQNVWHAGSRCQTTSAVNKARVGRVVDTVPSAAVPPLLPTASLPPISASLPSTSVAALQSSVAVSIPAASATALPTATTPVTPYLGDADSLFSLSASMLANAAVVFMATLMAFI</sequence>
<comment type="caution">
    <text evidence="2">The sequence shown here is derived from an EMBL/GenBank/DDBJ whole genome shotgun (WGS) entry which is preliminary data.</text>
</comment>
<proteinExistence type="predicted"/>
<evidence type="ECO:0000256" key="1">
    <source>
        <dbReference type="SAM" id="SignalP"/>
    </source>
</evidence>
<dbReference type="Proteomes" id="UP000053317">
    <property type="component" value="Unassembled WGS sequence"/>
</dbReference>
<dbReference type="OrthoDB" id="3911545at2759"/>
<gene>
    <name evidence="2" type="ORF">UCRPC4_g05123</name>
</gene>
<name>A0A0G2GMN3_PHACM</name>
<reference evidence="2 3" key="2">
    <citation type="submission" date="2015-05" db="EMBL/GenBank/DDBJ databases">
        <authorList>
            <person name="Morales-Cruz A."/>
            <person name="Amrine K.C."/>
            <person name="Cantu D."/>
        </authorList>
    </citation>
    <scope>NUCLEOTIDE SEQUENCE [LARGE SCALE GENOMIC DNA]</scope>
    <source>
        <strain evidence="2">UCRPC4</strain>
    </source>
</reference>
<feature type="signal peptide" evidence="1">
    <location>
        <begin position="1"/>
        <end position="25"/>
    </location>
</feature>